<dbReference type="PROSITE" id="PS00662">
    <property type="entry name" value="T2SP_E"/>
    <property type="match status" value="1"/>
</dbReference>
<dbReference type="GO" id="GO:0005886">
    <property type="term" value="C:plasma membrane"/>
    <property type="evidence" value="ECO:0007669"/>
    <property type="project" value="TreeGrafter"/>
</dbReference>
<dbReference type="SUPFAM" id="SSF52540">
    <property type="entry name" value="P-loop containing nucleoside triphosphate hydrolases"/>
    <property type="match status" value="1"/>
</dbReference>
<gene>
    <name evidence="5" type="ORF">MSL71_43660</name>
</gene>
<organism evidence="5 6">
    <name type="scientific">Desulfoluna butyratoxydans</name>
    <dbReference type="NCBI Taxonomy" id="231438"/>
    <lineage>
        <taxon>Bacteria</taxon>
        <taxon>Pseudomonadati</taxon>
        <taxon>Thermodesulfobacteriota</taxon>
        <taxon>Desulfobacteria</taxon>
        <taxon>Desulfobacterales</taxon>
        <taxon>Desulfolunaceae</taxon>
        <taxon>Desulfoluna</taxon>
    </lineage>
</organism>
<dbReference type="Pfam" id="PF05157">
    <property type="entry name" value="MshEN"/>
    <property type="match status" value="1"/>
</dbReference>
<dbReference type="CDD" id="cd01129">
    <property type="entry name" value="PulE-GspE-like"/>
    <property type="match status" value="1"/>
</dbReference>
<dbReference type="InterPro" id="IPR037257">
    <property type="entry name" value="T2SS_E_N_sf"/>
</dbReference>
<evidence type="ECO:0000313" key="5">
    <source>
        <dbReference type="EMBL" id="VFQ46696.1"/>
    </source>
</evidence>
<keyword evidence="3" id="KW-0067">ATP-binding</keyword>
<dbReference type="PANTHER" id="PTHR30258">
    <property type="entry name" value="TYPE II SECRETION SYSTEM PROTEIN GSPE-RELATED"/>
    <property type="match status" value="1"/>
</dbReference>
<dbReference type="InterPro" id="IPR007831">
    <property type="entry name" value="T2SS_GspE_N"/>
</dbReference>
<dbReference type="SMART" id="SM00382">
    <property type="entry name" value="AAA"/>
    <property type="match status" value="1"/>
</dbReference>
<dbReference type="GO" id="GO:0005524">
    <property type="term" value="F:ATP binding"/>
    <property type="evidence" value="ECO:0007669"/>
    <property type="project" value="UniProtKB-KW"/>
</dbReference>
<evidence type="ECO:0000259" key="4">
    <source>
        <dbReference type="PROSITE" id="PS00662"/>
    </source>
</evidence>
<evidence type="ECO:0000256" key="2">
    <source>
        <dbReference type="ARBA" id="ARBA00022741"/>
    </source>
</evidence>
<dbReference type="Pfam" id="PF00437">
    <property type="entry name" value="T2SSE"/>
    <property type="match status" value="1"/>
</dbReference>
<dbReference type="EMBL" id="CAADHO010000010">
    <property type="protein sequence ID" value="VFQ46696.1"/>
    <property type="molecule type" value="Genomic_DNA"/>
</dbReference>
<dbReference type="Gene3D" id="3.40.50.300">
    <property type="entry name" value="P-loop containing nucleotide triphosphate hydrolases"/>
    <property type="match status" value="1"/>
</dbReference>
<feature type="domain" description="Bacterial type II secretion system protein E" evidence="4">
    <location>
        <begin position="601"/>
        <end position="615"/>
    </location>
</feature>
<dbReference type="RefSeq" id="WP_218951107.1">
    <property type="nucleotide sequence ID" value="NZ_CAADHO010000010.1"/>
</dbReference>
<dbReference type="InterPro" id="IPR027417">
    <property type="entry name" value="P-loop_NTPase"/>
</dbReference>
<keyword evidence="6" id="KW-1185">Reference proteome</keyword>
<dbReference type="Gene3D" id="3.30.300.160">
    <property type="entry name" value="Type II secretion system, protein E, N-terminal domain"/>
    <property type="match status" value="1"/>
</dbReference>
<dbReference type="SUPFAM" id="SSF160246">
    <property type="entry name" value="EspE N-terminal domain-like"/>
    <property type="match status" value="1"/>
</dbReference>
<dbReference type="InterPro" id="IPR003593">
    <property type="entry name" value="AAA+_ATPase"/>
</dbReference>
<dbReference type="Proteomes" id="UP000507962">
    <property type="component" value="Unassembled WGS sequence"/>
</dbReference>
<reference evidence="5 6" key="1">
    <citation type="submission" date="2019-03" db="EMBL/GenBank/DDBJ databases">
        <authorList>
            <person name="Nijsse B."/>
        </authorList>
    </citation>
    <scope>NUCLEOTIDE SEQUENCE [LARGE SCALE GENOMIC DNA]</scope>
    <source>
        <strain evidence="5">Desulfoluna butyratoxydans MSL71</strain>
    </source>
</reference>
<sequence>MEKQLKSKIDTAKAYKKHGLYGESIAVYVAILDAYDGDLDEEVNDFIGLELDELRTKAAELDDDDEVIELSSQELSAIKNSWSEDSADEILESAHAFKELGLQREALGELLKLLNTKYPVAKLVPQLADVLMQLHAVSKIRKKVLELIETNNVTQEAAADILFRFGLEMEKLEKSDEAMGFYEDVRGLDSGYTGLEAQIEGIKGSRSYESRYGYLLDTDQVNTAQLQNALNLARKTGKSCESILIEDMYVDKEELGKSLSYYYECPFVEFGTDIPIPVELLGKLKKSFLIQNSWVPLSWDMTEGVVEVLIDDPKNLEKTDHIYSLLSAKHIRYSVGVREEIIELIKFFYDSDRHVEEGPGEEDGEFDMMLDVEFEEEVDEMPDDQEADPALSESSSQIVKMVDQVIITAYRKGASDIHVEPSPHSKKVHIRYRIDGVCQDVLKVPISNAMGILSRLKIMSHLDIAERRLPQDGKIKFKRKGVKPFELRVATLPTAGGFEDAVLRILADSGAMKIDQMGLSERNLDILKKIVAQPYGLILCVGPTGSGKTTTLHAAMAHINKPGIKIWTAEDPVEITQPGLRQVECKAKIGLDFARVMRAFLRADPDVIMIGEMRDHETASIGIEASLTGHLVLSTLHTNSAPETVTRLLDMGLNPLNFSDAFQGVLAQRLVRRLCTNCRDEYTPDRDEFDRIVELYGKEAFESTGIRYSSDMRLFKPVGCSVCSGSGYKGRVAIHELMYGSSEVKQMIKRAAHTDELFRVAAEQGMTTLIQDGLVKALDGVTDVAEIRRVCVS</sequence>
<keyword evidence="2" id="KW-0547">Nucleotide-binding</keyword>
<dbReference type="GO" id="GO:0016887">
    <property type="term" value="F:ATP hydrolysis activity"/>
    <property type="evidence" value="ECO:0007669"/>
    <property type="project" value="TreeGrafter"/>
</dbReference>
<evidence type="ECO:0000313" key="6">
    <source>
        <dbReference type="Proteomes" id="UP000507962"/>
    </source>
</evidence>
<dbReference type="PANTHER" id="PTHR30258:SF1">
    <property type="entry name" value="PROTEIN TRANSPORT PROTEIN HOFB HOMOLOG"/>
    <property type="match status" value="1"/>
</dbReference>
<protein>
    <submittedName>
        <fullName evidence="5">Type ii secretion system protein e</fullName>
    </submittedName>
</protein>
<proteinExistence type="inferred from homology"/>
<evidence type="ECO:0000256" key="3">
    <source>
        <dbReference type="ARBA" id="ARBA00022840"/>
    </source>
</evidence>
<comment type="similarity">
    <text evidence="1">Belongs to the GSP E family.</text>
</comment>
<evidence type="ECO:0000256" key="1">
    <source>
        <dbReference type="ARBA" id="ARBA00006611"/>
    </source>
</evidence>
<accession>A0A4U8YQZ5</accession>
<name>A0A4U8YQZ5_9BACT</name>
<dbReference type="AlphaFoldDB" id="A0A4U8YQZ5"/>
<dbReference type="Gene3D" id="3.30.450.90">
    <property type="match status" value="1"/>
</dbReference>
<dbReference type="InterPro" id="IPR001482">
    <property type="entry name" value="T2SS/T4SS_dom"/>
</dbReference>